<dbReference type="SUPFAM" id="SSF55282">
    <property type="entry name" value="RL5-like"/>
    <property type="match status" value="1"/>
</dbReference>
<keyword evidence="3" id="KW-0687">Ribonucleoprotein</keyword>
<accession>A0A1D6LXX3</accession>
<evidence type="ECO:0008006" key="8">
    <source>
        <dbReference type="Google" id="ProtNLM"/>
    </source>
</evidence>
<evidence type="ECO:0000256" key="3">
    <source>
        <dbReference type="ARBA" id="ARBA00023274"/>
    </source>
</evidence>
<dbReference type="EMBL" id="CM000782">
    <property type="protein sequence ID" value="AQK84006.1"/>
    <property type="molecule type" value="Genomic_DNA"/>
</dbReference>
<dbReference type="InterPro" id="IPR031310">
    <property type="entry name" value="Ribosomal_uL5_N"/>
</dbReference>
<dbReference type="Pfam" id="PF00673">
    <property type="entry name" value="Ribosomal_L5_C"/>
    <property type="match status" value="1"/>
</dbReference>
<dbReference type="GO" id="GO:0003735">
    <property type="term" value="F:structural constituent of ribosome"/>
    <property type="evidence" value="ECO:0007669"/>
    <property type="project" value="InterPro"/>
</dbReference>
<feature type="domain" description="Large ribosomal subunit protein uL5 N-terminal" evidence="5">
    <location>
        <begin position="46"/>
        <end position="88"/>
    </location>
</feature>
<dbReference type="InParanoid" id="A0A1D6LXX3"/>
<name>A0A1D6LXX3_MAIZE</name>
<dbReference type="PaxDb" id="4577-GRMZM2G015432_P04"/>
<dbReference type="ExpressionAtlas" id="A0A1D6LXX3">
    <property type="expression patterns" value="baseline and differential"/>
</dbReference>
<protein>
    <recommendedName>
        <fullName evidence="8">60S ribosomal protein L11</fullName>
    </recommendedName>
</protein>
<organism evidence="7">
    <name type="scientific">Zea mays</name>
    <name type="common">Maize</name>
    <dbReference type="NCBI Taxonomy" id="4577"/>
    <lineage>
        <taxon>Eukaryota</taxon>
        <taxon>Viridiplantae</taxon>
        <taxon>Streptophyta</taxon>
        <taxon>Embryophyta</taxon>
        <taxon>Tracheophyta</taxon>
        <taxon>Spermatophyta</taxon>
        <taxon>Magnoliopsida</taxon>
        <taxon>Liliopsida</taxon>
        <taxon>Poales</taxon>
        <taxon>Poaceae</taxon>
        <taxon>PACMAD clade</taxon>
        <taxon>Panicoideae</taxon>
        <taxon>Andropogonodae</taxon>
        <taxon>Andropogoneae</taxon>
        <taxon>Tripsacinae</taxon>
        <taxon>Zea</taxon>
    </lineage>
</organism>
<comment type="similarity">
    <text evidence="1">Belongs to the universal ribosomal protein uL5 family.</text>
</comment>
<keyword evidence="2" id="KW-0689">Ribosomal protein</keyword>
<dbReference type="IntAct" id="A0A1D6LXX3">
    <property type="interactions" value="69"/>
</dbReference>
<dbReference type="InterPro" id="IPR002132">
    <property type="entry name" value="Ribosomal_uL5"/>
</dbReference>
<dbReference type="SMR" id="A0A1D6LXX3"/>
<evidence type="ECO:0000256" key="4">
    <source>
        <dbReference type="SAM" id="MobiDB-lite"/>
    </source>
</evidence>
<dbReference type="PANTHER" id="PTHR11994">
    <property type="entry name" value="60S RIBOSOMAL PROTEIN L11-RELATED"/>
    <property type="match status" value="1"/>
</dbReference>
<reference evidence="7" key="1">
    <citation type="submission" date="2015-12" db="EMBL/GenBank/DDBJ databases">
        <title>Update maize B73 reference genome by single molecule sequencing technologies.</title>
        <authorList>
            <consortium name="Maize Genome Sequencing Project"/>
            <person name="Ware D."/>
        </authorList>
    </citation>
    <scope>NUCLEOTIDE SEQUENCE</scope>
    <source>
        <tissue evidence="7">Seedling</tissue>
    </source>
</reference>
<dbReference type="STRING" id="4577.A0A1D6LXX3"/>
<dbReference type="InterPro" id="IPR031309">
    <property type="entry name" value="Ribosomal_uL5_C"/>
</dbReference>
<dbReference type="AlphaFoldDB" id="A0A1D6LXX3"/>
<dbReference type="eggNOG" id="KOG0397">
    <property type="taxonomic scope" value="Eukaryota"/>
</dbReference>
<evidence type="ECO:0000256" key="1">
    <source>
        <dbReference type="ARBA" id="ARBA00008553"/>
    </source>
</evidence>
<evidence type="ECO:0000259" key="6">
    <source>
        <dbReference type="Pfam" id="PF00673"/>
    </source>
</evidence>
<feature type="domain" description="Large ribosomal subunit protein uL5 C-terminal" evidence="6">
    <location>
        <begin position="100"/>
        <end position="149"/>
    </location>
</feature>
<dbReference type="Pfam" id="PF00281">
    <property type="entry name" value="Ribosomal_L5"/>
    <property type="match status" value="1"/>
</dbReference>
<dbReference type="GO" id="GO:1990904">
    <property type="term" value="C:ribonucleoprotein complex"/>
    <property type="evidence" value="ECO:0007669"/>
    <property type="project" value="UniProtKB-KW"/>
</dbReference>
<dbReference type="InterPro" id="IPR022803">
    <property type="entry name" value="Ribosomal_uL5_dom_sf"/>
</dbReference>
<sequence length="287" mass="32048">MEQQQPWNPFVSRPRCARRKYPDCGARRGGASFERADEASEKKQSNPMREMKVQKLVLNIFVGESGDRLTRAAKVLEQLSGQSPVFSKGNFLIPDVHCEIACYVTVRGEKAMQLLESGLKVKENELLRRNFSDTGCFGFGIQEHIDLGINPFSKFCLMCSDTTLTVKMLFQLGRACSIYSRPADTRQMEMFFGSFLSESVSPQNLFGHPDVERCPFLRNINGATTFSLSSALPVAAQGGKGPIFEEGSGFESAFKLFHGRDGIVPLSERSYVSDENHNESIDVKLYT</sequence>
<evidence type="ECO:0000256" key="2">
    <source>
        <dbReference type="ARBA" id="ARBA00022980"/>
    </source>
</evidence>
<gene>
    <name evidence="7" type="ORF">ZEAMMB73_Zm00001d037448</name>
</gene>
<evidence type="ECO:0000313" key="7">
    <source>
        <dbReference type="EMBL" id="AQK84006.1"/>
    </source>
</evidence>
<dbReference type="GO" id="GO:0005840">
    <property type="term" value="C:ribosome"/>
    <property type="evidence" value="ECO:0007669"/>
    <property type="project" value="UniProtKB-KW"/>
</dbReference>
<evidence type="ECO:0000259" key="5">
    <source>
        <dbReference type="Pfam" id="PF00281"/>
    </source>
</evidence>
<proteinExistence type="inferred from homology"/>
<feature type="compositionally biased region" description="Basic and acidic residues" evidence="4">
    <location>
        <begin position="34"/>
        <end position="47"/>
    </location>
</feature>
<dbReference type="Gene3D" id="3.30.1440.10">
    <property type="match status" value="1"/>
</dbReference>
<dbReference type="GO" id="GO:0006412">
    <property type="term" value="P:translation"/>
    <property type="evidence" value="ECO:0007669"/>
    <property type="project" value="InterPro"/>
</dbReference>
<feature type="region of interest" description="Disordered" evidence="4">
    <location>
        <begin position="20"/>
        <end position="47"/>
    </location>
</feature>